<dbReference type="FunFam" id="3.30.200.20:FF:000063">
    <property type="entry name" value="Non-specific serine/threonine protein kinase"/>
    <property type="match status" value="1"/>
</dbReference>
<organism evidence="1">
    <name type="scientific">Arundo donax</name>
    <name type="common">Giant reed</name>
    <name type="synonym">Donax arundinaceus</name>
    <dbReference type="NCBI Taxonomy" id="35708"/>
    <lineage>
        <taxon>Eukaryota</taxon>
        <taxon>Viridiplantae</taxon>
        <taxon>Streptophyta</taxon>
        <taxon>Embryophyta</taxon>
        <taxon>Tracheophyta</taxon>
        <taxon>Spermatophyta</taxon>
        <taxon>Magnoliopsida</taxon>
        <taxon>Liliopsida</taxon>
        <taxon>Poales</taxon>
        <taxon>Poaceae</taxon>
        <taxon>PACMAD clade</taxon>
        <taxon>Arundinoideae</taxon>
        <taxon>Arundineae</taxon>
        <taxon>Arundo</taxon>
    </lineage>
</organism>
<dbReference type="AlphaFoldDB" id="A0A0A8ZYU5"/>
<accession>A0A0A8ZYU5</accession>
<reference evidence="1" key="1">
    <citation type="submission" date="2014-09" db="EMBL/GenBank/DDBJ databases">
        <authorList>
            <person name="Magalhaes I.L.F."/>
            <person name="Oliveira U."/>
            <person name="Santos F.R."/>
            <person name="Vidigal T.H.D.A."/>
            <person name="Brescovit A.D."/>
            <person name="Santos A.J."/>
        </authorList>
    </citation>
    <scope>NUCLEOTIDE SEQUENCE</scope>
    <source>
        <tissue evidence="1">Shoot tissue taken approximately 20 cm above the soil surface</tissue>
    </source>
</reference>
<reference evidence="1" key="2">
    <citation type="journal article" date="2015" name="Data Brief">
        <title>Shoot transcriptome of the giant reed, Arundo donax.</title>
        <authorList>
            <person name="Barrero R.A."/>
            <person name="Guerrero F.D."/>
            <person name="Moolhuijzen P."/>
            <person name="Goolsby J.A."/>
            <person name="Tidwell J."/>
            <person name="Bellgard S.E."/>
            <person name="Bellgard M.I."/>
        </authorList>
    </citation>
    <scope>NUCLEOTIDE SEQUENCE</scope>
    <source>
        <tissue evidence="1">Shoot tissue taken approximately 20 cm above the soil surface</tissue>
    </source>
</reference>
<name>A0A0A8ZYU5_ARUDO</name>
<protein>
    <submittedName>
        <fullName evidence="1">Uncharacterized protein</fullName>
    </submittedName>
</protein>
<sequence>MEAAFIPEVNDELDTQNFEKFEELDNGARLLECIRWKLQLRSCLQIWSLSSGLLTNAYRCPTCWDFSIRSIRKYLFQDSQPIIYSRLFDQLRPCSHLLERA</sequence>
<evidence type="ECO:0000313" key="1">
    <source>
        <dbReference type="EMBL" id="JAD44544.1"/>
    </source>
</evidence>
<proteinExistence type="predicted"/>
<dbReference type="EMBL" id="GBRH01253351">
    <property type="protein sequence ID" value="JAD44544.1"/>
    <property type="molecule type" value="Transcribed_RNA"/>
</dbReference>